<gene>
    <name evidence="1" type="ORF">I553_0701</name>
</gene>
<comment type="caution">
    <text evidence="1">The sequence shown here is derived from an EMBL/GenBank/DDBJ whole genome shotgun (WGS) entry which is preliminary data.</text>
</comment>
<dbReference type="AlphaFoldDB" id="X7YJF8"/>
<proteinExistence type="predicted"/>
<evidence type="ECO:0000313" key="1">
    <source>
        <dbReference type="EMBL" id="EUA06956.1"/>
    </source>
</evidence>
<sequence length="45" mass="4839">MADGIIAALGSDRFEHYLPDMKAVVDTKNADIDIYIAGAAAMARR</sequence>
<accession>X7YJF8</accession>
<reference evidence="1" key="1">
    <citation type="submission" date="2014-01" db="EMBL/GenBank/DDBJ databases">
        <authorList>
            <person name="Brown-Elliot B."/>
            <person name="Wallace R."/>
            <person name="Lenaerts A."/>
            <person name="Ordway D."/>
            <person name="DeGroote M.A."/>
            <person name="Parker T."/>
            <person name="Sizemore C."/>
            <person name="Tallon L.J."/>
            <person name="Sadzewicz L.K."/>
            <person name="Sengamalay N."/>
            <person name="Fraser C.M."/>
            <person name="Hine E."/>
            <person name="Shefchek K.A."/>
            <person name="Das S.P."/>
            <person name="Tettelin H."/>
        </authorList>
    </citation>
    <scope>NUCLEOTIDE SEQUENCE [LARGE SCALE GENOMIC DNA]</scope>
    <source>
        <strain evidence="1">4042</strain>
    </source>
</reference>
<dbReference type="PATRIC" id="fig|1299334.3.peg.10280"/>
<name>X7YJF8_MYCXE</name>
<dbReference type="EMBL" id="JAOB01000093">
    <property type="protein sequence ID" value="EUA06956.1"/>
    <property type="molecule type" value="Genomic_DNA"/>
</dbReference>
<organism evidence="1">
    <name type="scientific">Mycobacterium xenopi 4042</name>
    <dbReference type="NCBI Taxonomy" id="1299334"/>
    <lineage>
        <taxon>Bacteria</taxon>
        <taxon>Bacillati</taxon>
        <taxon>Actinomycetota</taxon>
        <taxon>Actinomycetes</taxon>
        <taxon>Mycobacteriales</taxon>
        <taxon>Mycobacteriaceae</taxon>
        <taxon>Mycobacterium</taxon>
    </lineage>
</organism>
<protein>
    <submittedName>
        <fullName evidence="1">Uncharacterized protein</fullName>
    </submittedName>
</protein>